<feature type="region of interest" description="Disordered" evidence="4">
    <location>
        <begin position="82"/>
        <end position="134"/>
    </location>
</feature>
<dbReference type="EMBL" id="ADBJ01000018">
    <property type="protein sequence ID" value="EFA82744.1"/>
    <property type="molecule type" value="Genomic_DNA"/>
</dbReference>
<feature type="compositionally biased region" description="Low complexity" evidence="4">
    <location>
        <begin position="101"/>
        <end position="111"/>
    </location>
</feature>
<dbReference type="InterPro" id="IPR027806">
    <property type="entry name" value="HARBI1_dom"/>
</dbReference>
<accession>D3B7K1</accession>
<evidence type="ECO:0000259" key="5">
    <source>
        <dbReference type="Pfam" id="PF13359"/>
    </source>
</evidence>
<dbReference type="InParanoid" id="D3B7K1"/>
<dbReference type="RefSeq" id="XP_020434861.1">
    <property type="nucleotide sequence ID" value="XM_020575341.1"/>
</dbReference>
<keyword evidence="8" id="KW-1185">Reference proteome</keyword>
<dbReference type="AlphaFoldDB" id="D3B7K1"/>
<name>D3B7K1_HETP5</name>
<evidence type="ECO:0000313" key="8">
    <source>
        <dbReference type="Proteomes" id="UP000001396"/>
    </source>
</evidence>
<organism evidence="7 8">
    <name type="scientific">Heterostelium pallidum (strain ATCC 26659 / Pp 5 / PN500)</name>
    <name type="common">Cellular slime mold</name>
    <name type="synonym">Polysphondylium pallidum</name>
    <dbReference type="NCBI Taxonomy" id="670386"/>
    <lineage>
        <taxon>Eukaryota</taxon>
        <taxon>Amoebozoa</taxon>
        <taxon>Evosea</taxon>
        <taxon>Eumycetozoa</taxon>
        <taxon>Dictyostelia</taxon>
        <taxon>Acytosteliales</taxon>
        <taxon>Acytosteliaceae</taxon>
        <taxon>Heterostelium</taxon>
    </lineage>
</organism>
<feature type="region of interest" description="Disordered" evidence="4">
    <location>
        <begin position="286"/>
        <end position="323"/>
    </location>
</feature>
<dbReference type="OMA" id="MMHEVDE"/>
<evidence type="ECO:0000256" key="1">
    <source>
        <dbReference type="ARBA" id="ARBA00001968"/>
    </source>
</evidence>
<comment type="cofactor">
    <cofactor evidence="1">
        <name>a divalent metal cation</name>
        <dbReference type="ChEBI" id="CHEBI:60240"/>
    </cofactor>
</comment>
<dbReference type="Proteomes" id="UP000001396">
    <property type="component" value="Unassembled WGS sequence"/>
</dbReference>
<dbReference type="GeneID" id="31359926"/>
<dbReference type="Pfam" id="PF13613">
    <property type="entry name" value="HTH_Tnp_4"/>
    <property type="match status" value="1"/>
</dbReference>
<proteinExistence type="predicted"/>
<comment type="caution">
    <text evidence="7">The sequence shown here is derived from an EMBL/GenBank/DDBJ whole genome shotgun (WGS) entry which is preliminary data.</text>
</comment>
<evidence type="ECO:0000256" key="2">
    <source>
        <dbReference type="ARBA" id="ARBA00022723"/>
    </source>
</evidence>
<dbReference type="GO" id="GO:0046872">
    <property type="term" value="F:metal ion binding"/>
    <property type="evidence" value="ECO:0007669"/>
    <property type="project" value="UniProtKB-KW"/>
</dbReference>
<keyword evidence="3" id="KW-0175">Coiled coil</keyword>
<feature type="domain" description="Transposase Helix-turn-helix" evidence="6">
    <location>
        <begin position="343"/>
        <end position="389"/>
    </location>
</feature>
<gene>
    <name evidence="7" type="ORF">PPL_04439</name>
</gene>
<dbReference type="Pfam" id="PF13359">
    <property type="entry name" value="DDE_Tnp_4"/>
    <property type="match status" value="1"/>
</dbReference>
<evidence type="ECO:0000259" key="6">
    <source>
        <dbReference type="Pfam" id="PF13613"/>
    </source>
</evidence>
<feature type="compositionally biased region" description="Basic and acidic residues" evidence="4">
    <location>
        <begin position="286"/>
        <end position="301"/>
    </location>
</feature>
<feature type="compositionally biased region" description="Acidic residues" evidence="4">
    <location>
        <begin position="302"/>
        <end position="316"/>
    </location>
</feature>
<dbReference type="InterPro" id="IPR027805">
    <property type="entry name" value="Transposase_HTH_dom"/>
</dbReference>
<sequence length="502" mass="57191">MSKLSNNLQCIVCEKKTHSIHEFTLHGATECIPNLLEYFGLPKATNIMELLEVQQKVAQLEEQINSLKVKLESAKTKKRRLSIGSSSSTFMDEDQSYHSQTSTTTTTSSTPTPIPKPALTSTSNSNAPAAFKIKEKNKQEQLDYRIEYGSDNIDIDNSEETNSCYLSQTLRLVSSHDKSIQLVFKCGIPSKGANRVMVVNGDAHMATVCKLSHFNDQQCSNCGQKCTTRIKAKSSCMPPVPGSYIHFCTYNCMVAYLSKTSAEVWKNKADELYKLIYPLDSKEKNSKEKEKEEKVKKCKEKEEEEEDDEEDDEDEVKDDKKETEQVKVTDHYLNTLSQADLKSLIGKMFITLVYLKHYVKSIITLIIFGISRRTAEEYYNEIIDLLYEMSLESFKHFASNEQRYERQSKFIDKYNNACLVTSVVDGSEQRDNFYSGKKGFSSITKLVFASPDGKIQNMAESRPGSRNDQGMMHEVDEFLKSFDDSWEYIMGDKGFQGSNHLY</sequence>
<feature type="domain" description="DDE Tnp4" evidence="5">
    <location>
        <begin position="428"/>
        <end position="499"/>
    </location>
</feature>
<feature type="coiled-coil region" evidence="3">
    <location>
        <begin position="50"/>
        <end position="77"/>
    </location>
</feature>
<keyword evidence="2" id="KW-0479">Metal-binding</keyword>
<evidence type="ECO:0000256" key="4">
    <source>
        <dbReference type="SAM" id="MobiDB-lite"/>
    </source>
</evidence>
<reference evidence="7 8" key="1">
    <citation type="journal article" date="2011" name="Genome Res.">
        <title>Phylogeny-wide analysis of social amoeba genomes highlights ancient origins for complex intercellular communication.</title>
        <authorList>
            <person name="Heidel A.J."/>
            <person name="Lawal H.M."/>
            <person name="Felder M."/>
            <person name="Schilde C."/>
            <person name="Helps N.R."/>
            <person name="Tunggal B."/>
            <person name="Rivero F."/>
            <person name="John U."/>
            <person name="Schleicher M."/>
            <person name="Eichinger L."/>
            <person name="Platzer M."/>
            <person name="Noegel A.A."/>
            <person name="Schaap P."/>
            <person name="Gloeckner G."/>
        </authorList>
    </citation>
    <scope>NUCLEOTIDE SEQUENCE [LARGE SCALE GENOMIC DNA]</scope>
    <source>
        <strain evidence="8">ATCC 26659 / Pp 5 / PN500</strain>
    </source>
</reference>
<evidence type="ECO:0008006" key="9">
    <source>
        <dbReference type="Google" id="ProtNLM"/>
    </source>
</evidence>
<evidence type="ECO:0000256" key="3">
    <source>
        <dbReference type="SAM" id="Coils"/>
    </source>
</evidence>
<evidence type="ECO:0000313" key="7">
    <source>
        <dbReference type="EMBL" id="EFA82744.1"/>
    </source>
</evidence>
<protein>
    <recommendedName>
        <fullName evidence="9">DDE Tnp4 domain-containing protein</fullName>
    </recommendedName>
</protein>